<dbReference type="GO" id="GO:0006749">
    <property type="term" value="P:glutathione metabolic process"/>
    <property type="evidence" value="ECO:0007669"/>
    <property type="project" value="TreeGrafter"/>
</dbReference>
<dbReference type="InterPro" id="IPR004045">
    <property type="entry name" value="Glutathione_S-Trfase_N"/>
</dbReference>
<reference evidence="4" key="1">
    <citation type="submission" date="2021-06" db="EMBL/GenBank/DDBJ databases">
        <authorList>
            <person name="Hodson N. C."/>
            <person name="Mongue J. A."/>
            <person name="Jaron S. K."/>
        </authorList>
    </citation>
    <scope>NUCLEOTIDE SEQUENCE</scope>
</reference>
<accession>A0A8J2L6E8</accession>
<dbReference type="OrthoDB" id="4951845at2759"/>
<dbReference type="SFLD" id="SFLDS00019">
    <property type="entry name" value="Glutathione_Transferase_(cytos"/>
    <property type="match status" value="1"/>
</dbReference>
<proteinExistence type="predicted"/>
<dbReference type="PANTHER" id="PTHR43969">
    <property type="entry name" value="GLUTATHIONE S TRANSFERASE D10, ISOFORM A-RELATED"/>
    <property type="match status" value="1"/>
</dbReference>
<comment type="caution">
    <text evidence="4">The sequence shown here is derived from an EMBL/GenBank/DDBJ whole genome shotgun (WGS) entry which is preliminary data.</text>
</comment>
<dbReference type="Pfam" id="PF13417">
    <property type="entry name" value="GST_N_3"/>
    <property type="match status" value="1"/>
</dbReference>
<evidence type="ECO:0000259" key="2">
    <source>
        <dbReference type="PROSITE" id="PS50404"/>
    </source>
</evidence>
<feature type="region of interest" description="Disordered" evidence="1">
    <location>
        <begin position="222"/>
        <end position="241"/>
    </location>
</feature>
<dbReference type="GO" id="GO:0004364">
    <property type="term" value="F:glutathione transferase activity"/>
    <property type="evidence" value="ECO:0007669"/>
    <property type="project" value="TreeGrafter"/>
</dbReference>
<feature type="domain" description="GST N-terminal" evidence="2">
    <location>
        <begin position="2"/>
        <end position="83"/>
    </location>
</feature>
<evidence type="ECO:0008006" key="6">
    <source>
        <dbReference type="Google" id="ProtNLM"/>
    </source>
</evidence>
<evidence type="ECO:0000259" key="3">
    <source>
        <dbReference type="PROSITE" id="PS50405"/>
    </source>
</evidence>
<dbReference type="PANTHER" id="PTHR43969:SF7">
    <property type="entry name" value="GST-CONTAINING FLYWCH ZINC-FINGER PROTEIN"/>
    <property type="match status" value="1"/>
</dbReference>
<dbReference type="PROSITE" id="PS50405">
    <property type="entry name" value="GST_CTER"/>
    <property type="match status" value="1"/>
</dbReference>
<dbReference type="InterPro" id="IPR004046">
    <property type="entry name" value="GST_C"/>
</dbReference>
<dbReference type="AlphaFoldDB" id="A0A8J2L6E8"/>
<dbReference type="InterPro" id="IPR010987">
    <property type="entry name" value="Glutathione-S-Trfase_C-like"/>
</dbReference>
<evidence type="ECO:0000313" key="5">
    <source>
        <dbReference type="Proteomes" id="UP000708208"/>
    </source>
</evidence>
<evidence type="ECO:0000256" key="1">
    <source>
        <dbReference type="SAM" id="MobiDB-lite"/>
    </source>
</evidence>
<gene>
    <name evidence="4" type="ORF">AFUS01_LOCUS39305</name>
</gene>
<dbReference type="Proteomes" id="UP000708208">
    <property type="component" value="Unassembled WGS sequence"/>
</dbReference>
<name>A0A8J2L6E8_9HEXA</name>
<protein>
    <recommendedName>
        <fullName evidence="6">Glutathione S-transferase</fullName>
    </recommendedName>
</protein>
<dbReference type="InterPro" id="IPR040079">
    <property type="entry name" value="Glutathione_S-Trfase"/>
</dbReference>
<evidence type="ECO:0000313" key="4">
    <source>
        <dbReference type="EMBL" id="CAG7829443.1"/>
    </source>
</evidence>
<sequence length="241" mass="28203">MSQRVLYTVGDSPPGRAVQMTLQYLELSYEIKQVDFDNGEHFSKDYLEMYPQGELPVLDDFGYIVGESVAIIQYLASKYPRDETFYPKDPEKNSVVHHRLAFYLSTYYRRIHDYYILPMDYAYERTEDNKKKLNHALRIFDDILRKQNALYAAGDKLTIADVPLVMGTSVLVAMKHDLQPFKYINKWFQDFQENRPKLWSVAKEGLDGLEYFNLNPRDMSHLKHPIHPTKSSEEAGSKKNT</sequence>
<dbReference type="PROSITE" id="PS50404">
    <property type="entry name" value="GST_NTER"/>
    <property type="match status" value="1"/>
</dbReference>
<dbReference type="EMBL" id="CAJVCH010551471">
    <property type="protein sequence ID" value="CAG7829443.1"/>
    <property type="molecule type" value="Genomic_DNA"/>
</dbReference>
<feature type="compositionally biased region" description="Basic and acidic residues" evidence="1">
    <location>
        <begin position="230"/>
        <end position="241"/>
    </location>
</feature>
<dbReference type="SFLD" id="SFLDG00358">
    <property type="entry name" value="Main_(cytGST)"/>
    <property type="match status" value="1"/>
</dbReference>
<feature type="domain" description="GST C-terminal" evidence="3">
    <location>
        <begin position="89"/>
        <end position="222"/>
    </location>
</feature>
<organism evidence="4 5">
    <name type="scientific">Allacma fusca</name>
    <dbReference type="NCBI Taxonomy" id="39272"/>
    <lineage>
        <taxon>Eukaryota</taxon>
        <taxon>Metazoa</taxon>
        <taxon>Ecdysozoa</taxon>
        <taxon>Arthropoda</taxon>
        <taxon>Hexapoda</taxon>
        <taxon>Collembola</taxon>
        <taxon>Symphypleona</taxon>
        <taxon>Sminthuridae</taxon>
        <taxon>Allacma</taxon>
    </lineage>
</organism>
<dbReference type="Pfam" id="PF14497">
    <property type="entry name" value="GST_C_3"/>
    <property type="match status" value="1"/>
</dbReference>
<keyword evidence="5" id="KW-1185">Reference proteome</keyword>